<evidence type="ECO:0000256" key="3">
    <source>
        <dbReference type="ARBA" id="ARBA00022617"/>
    </source>
</evidence>
<keyword evidence="10" id="KW-0732">Signal</keyword>
<dbReference type="Gene3D" id="1.10.760.10">
    <property type="entry name" value="Cytochrome c-like domain"/>
    <property type="match status" value="2"/>
</dbReference>
<feature type="domain" description="Cytochrome c" evidence="11">
    <location>
        <begin position="114"/>
        <end position="205"/>
    </location>
</feature>
<reference evidence="12" key="1">
    <citation type="submission" date="2023-03" db="EMBL/GenBank/DDBJ databases">
        <authorList>
            <person name="Pearce D."/>
        </authorList>
    </citation>
    <scope>NUCLEOTIDE SEQUENCE</scope>
    <source>
        <strain evidence="12">Mc</strain>
    </source>
</reference>
<evidence type="ECO:0000256" key="1">
    <source>
        <dbReference type="ARBA" id="ARBA00004418"/>
    </source>
</evidence>
<feature type="binding site" description="axial binding residue" evidence="9">
    <location>
        <position position="83"/>
    </location>
    <ligand>
        <name>heme c</name>
        <dbReference type="ChEBI" id="CHEBI:61717"/>
        <label>1</label>
    </ligand>
    <ligandPart>
        <name>Fe</name>
        <dbReference type="ChEBI" id="CHEBI:18248"/>
    </ligandPart>
</feature>
<feature type="binding site" description="covalent" evidence="8">
    <location>
        <position position="135"/>
    </location>
    <ligand>
        <name>heme c</name>
        <dbReference type="ChEBI" id="CHEBI:61717"/>
        <label>2</label>
    </ligand>
</feature>
<keyword evidence="4 9" id="KW-0479">Metal-binding</keyword>
<evidence type="ECO:0000256" key="4">
    <source>
        <dbReference type="ARBA" id="ARBA00022723"/>
    </source>
</evidence>
<evidence type="ECO:0000313" key="13">
    <source>
        <dbReference type="Proteomes" id="UP001158598"/>
    </source>
</evidence>
<evidence type="ECO:0000256" key="7">
    <source>
        <dbReference type="ARBA" id="ARBA00023004"/>
    </source>
</evidence>
<gene>
    <name evidence="12" type="primary">cycA</name>
    <name evidence="12" type="ORF">MCNOR_1981</name>
</gene>
<sequence>MKTMTIKALAFGFGVLALGAGSWAHAEGNPAAGRKKAETCSGCHGEDGNSNAPIFPKLAGQHAAYLTKQLQEFRSQSRGESTMAAIAEPLSDEDIADLSAWFAKGTVHIEEEEGDYSAGERLYRSGDLGKGIPACSACHGPHGEGNGEAGFPAVRGQYSAYVAKALREFKTGERHNDRNQMMRDIAGKLSDEDIGAVSDFVSVLK</sequence>
<feature type="chain" id="PRO_5041431816" evidence="10">
    <location>
        <begin position="27"/>
        <end position="205"/>
    </location>
</feature>
<accession>A0AA35UIA7</accession>
<feature type="binding site" description="covalent" evidence="8">
    <location>
        <position position="43"/>
    </location>
    <ligand>
        <name>heme c</name>
        <dbReference type="ChEBI" id="CHEBI:61717"/>
        <label>1</label>
    </ligand>
</feature>
<dbReference type="RefSeq" id="WP_238536908.1">
    <property type="nucleotide sequence ID" value="NZ_OX458332.1"/>
</dbReference>
<evidence type="ECO:0000256" key="8">
    <source>
        <dbReference type="PIRSR" id="PIRSR000005-1"/>
    </source>
</evidence>
<organism evidence="12 13">
    <name type="scientific">Methylococcus capsulatus</name>
    <dbReference type="NCBI Taxonomy" id="414"/>
    <lineage>
        <taxon>Bacteria</taxon>
        <taxon>Pseudomonadati</taxon>
        <taxon>Pseudomonadota</taxon>
        <taxon>Gammaproteobacteria</taxon>
        <taxon>Methylococcales</taxon>
        <taxon>Methylococcaceae</taxon>
        <taxon>Methylococcus</taxon>
    </lineage>
</organism>
<dbReference type="InterPro" id="IPR024167">
    <property type="entry name" value="Cytochrome_c4-like"/>
</dbReference>
<keyword evidence="5" id="KW-0574">Periplasm</keyword>
<dbReference type="PANTHER" id="PTHR33751">
    <property type="entry name" value="CBB3-TYPE CYTOCHROME C OXIDASE SUBUNIT FIXP"/>
    <property type="match status" value="1"/>
</dbReference>
<dbReference type="GO" id="GO:0009055">
    <property type="term" value="F:electron transfer activity"/>
    <property type="evidence" value="ECO:0007669"/>
    <property type="project" value="InterPro"/>
</dbReference>
<dbReference type="InterPro" id="IPR009056">
    <property type="entry name" value="Cyt_c-like_dom"/>
</dbReference>
<dbReference type="AlphaFoldDB" id="A0AA35UIA7"/>
<dbReference type="GO" id="GO:0042597">
    <property type="term" value="C:periplasmic space"/>
    <property type="evidence" value="ECO:0007669"/>
    <property type="project" value="UniProtKB-SubCell"/>
</dbReference>
<keyword evidence="6" id="KW-0249">Electron transport</keyword>
<dbReference type="PROSITE" id="PS51007">
    <property type="entry name" value="CYTC"/>
    <property type="match status" value="2"/>
</dbReference>
<name>A0AA35UIA7_METCP</name>
<dbReference type="Proteomes" id="UP001158598">
    <property type="component" value="Chromosome"/>
</dbReference>
<dbReference type="GO" id="GO:0020037">
    <property type="term" value="F:heme binding"/>
    <property type="evidence" value="ECO:0007669"/>
    <property type="project" value="InterPro"/>
</dbReference>
<dbReference type="PANTHER" id="PTHR33751:SF9">
    <property type="entry name" value="CYTOCHROME C4"/>
    <property type="match status" value="1"/>
</dbReference>
<comment type="PTM">
    <text evidence="8">Binds 2 heme c groups covalently per subunit.</text>
</comment>
<feature type="binding site" description="axial binding residue" evidence="9">
    <location>
        <position position="182"/>
    </location>
    <ligand>
        <name>heme c</name>
        <dbReference type="ChEBI" id="CHEBI:61717"/>
        <label>2</label>
    </ligand>
    <ligandPart>
        <name>Fe</name>
        <dbReference type="ChEBI" id="CHEBI:18248"/>
    </ligandPart>
</feature>
<feature type="binding site" description="covalent" evidence="8">
    <location>
        <position position="138"/>
    </location>
    <ligand>
        <name>heme c</name>
        <dbReference type="ChEBI" id="CHEBI:61717"/>
        <label>2</label>
    </ligand>
</feature>
<feature type="binding site" description="covalent" evidence="8">
    <location>
        <position position="40"/>
    </location>
    <ligand>
        <name>heme c</name>
        <dbReference type="ChEBI" id="CHEBI:61717"/>
        <label>1</label>
    </ligand>
</feature>
<proteinExistence type="predicted"/>
<feature type="binding site" description="axial binding residue" evidence="9">
    <location>
        <position position="139"/>
    </location>
    <ligand>
        <name>heme c</name>
        <dbReference type="ChEBI" id="CHEBI:61717"/>
        <label>2</label>
    </ligand>
    <ligandPart>
        <name>Fe</name>
        <dbReference type="ChEBI" id="CHEBI:18248"/>
    </ligandPart>
</feature>
<dbReference type="EMBL" id="OX458332">
    <property type="protein sequence ID" value="CAI8822901.1"/>
    <property type="molecule type" value="Genomic_DNA"/>
</dbReference>
<evidence type="ECO:0000313" key="12">
    <source>
        <dbReference type="EMBL" id="CAI8822901.1"/>
    </source>
</evidence>
<evidence type="ECO:0000256" key="6">
    <source>
        <dbReference type="ARBA" id="ARBA00022982"/>
    </source>
</evidence>
<keyword evidence="7 9" id="KW-0408">Iron</keyword>
<feature type="binding site" description="axial binding residue" evidence="9">
    <location>
        <position position="44"/>
    </location>
    <ligand>
        <name>heme c</name>
        <dbReference type="ChEBI" id="CHEBI:61717"/>
        <label>1</label>
    </ligand>
    <ligandPart>
        <name>Fe</name>
        <dbReference type="ChEBI" id="CHEBI:18248"/>
    </ligandPart>
</feature>
<evidence type="ECO:0000256" key="9">
    <source>
        <dbReference type="PIRSR" id="PIRSR000005-2"/>
    </source>
</evidence>
<evidence type="ECO:0000256" key="2">
    <source>
        <dbReference type="ARBA" id="ARBA00022448"/>
    </source>
</evidence>
<evidence type="ECO:0000256" key="10">
    <source>
        <dbReference type="SAM" id="SignalP"/>
    </source>
</evidence>
<dbReference type="InterPro" id="IPR036909">
    <property type="entry name" value="Cyt_c-like_dom_sf"/>
</dbReference>
<comment type="subcellular location">
    <subcellularLocation>
        <location evidence="1">Periplasm</location>
    </subcellularLocation>
</comment>
<dbReference type="SUPFAM" id="SSF46626">
    <property type="entry name" value="Cytochrome c"/>
    <property type="match status" value="2"/>
</dbReference>
<dbReference type="Pfam" id="PF00034">
    <property type="entry name" value="Cytochrom_C"/>
    <property type="match status" value="2"/>
</dbReference>
<keyword evidence="3 8" id="KW-0349">Heme</keyword>
<dbReference type="PIRSF" id="PIRSF000005">
    <property type="entry name" value="Cytochrome_c4"/>
    <property type="match status" value="1"/>
</dbReference>
<evidence type="ECO:0000259" key="11">
    <source>
        <dbReference type="PROSITE" id="PS51007"/>
    </source>
</evidence>
<keyword evidence="2" id="KW-0813">Transport</keyword>
<feature type="signal peptide" evidence="10">
    <location>
        <begin position="1"/>
        <end position="26"/>
    </location>
</feature>
<feature type="domain" description="Cytochrome c" evidence="11">
    <location>
        <begin position="28"/>
        <end position="106"/>
    </location>
</feature>
<protein>
    <submittedName>
        <fullName evidence="12">Cytochrome c4</fullName>
    </submittedName>
</protein>
<dbReference type="InterPro" id="IPR050597">
    <property type="entry name" value="Cytochrome_c_Oxidase_Subunit"/>
</dbReference>
<dbReference type="GO" id="GO:0005506">
    <property type="term" value="F:iron ion binding"/>
    <property type="evidence" value="ECO:0007669"/>
    <property type="project" value="InterPro"/>
</dbReference>
<evidence type="ECO:0000256" key="5">
    <source>
        <dbReference type="ARBA" id="ARBA00022764"/>
    </source>
</evidence>